<feature type="region of interest" description="Disordered" evidence="1">
    <location>
        <begin position="121"/>
        <end position="161"/>
    </location>
</feature>
<comment type="caution">
    <text evidence="2">The sequence shown here is derived from an EMBL/GenBank/DDBJ whole genome shotgun (WGS) entry which is preliminary data.</text>
</comment>
<dbReference type="AlphaFoldDB" id="A0A2S4KUV3"/>
<organism evidence="2 3">
    <name type="scientific">Tolypocladium paradoxum</name>
    <dbReference type="NCBI Taxonomy" id="94208"/>
    <lineage>
        <taxon>Eukaryota</taxon>
        <taxon>Fungi</taxon>
        <taxon>Dikarya</taxon>
        <taxon>Ascomycota</taxon>
        <taxon>Pezizomycotina</taxon>
        <taxon>Sordariomycetes</taxon>
        <taxon>Hypocreomycetidae</taxon>
        <taxon>Hypocreales</taxon>
        <taxon>Ophiocordycipitaceae</taxon>
        <taxon>Tolypocladium</taxon>
    </lineage>
</organism>
<feature type="compositionally biased region" description="Polar residues" evidence="1">
    <location>
        <begin position="134"/>
        <end position="148"/>
    </location>
</feature>
<name>A0A2S4KUV3_9HYPO</name>
<keyword evidence="3" id="KW-1185">Reference proteome</keyword>
<dbReference type="OrthoDB" id="4924495at2759"/>
<dbReference type="EMBL" id="PKSG01000596">
    <property type="protein sequence ID" value="POR33976.1"/>
    <property type="molecule type" value="Genomic_DNA"/>
</dbReference>
<evidence type="ECO:0000256" key="1">
    <source>
        <dbReference type="SAM" id="MobiDB-lite"/>
    </source>
</evidence>
<gene>
    <name evidence="2" type="ORF">TPAR_05828</name>
</gene>
<sequence>TGGGSTSTRDTCGWISGDPKYPLTCHAGQRCGIDPVNSIVGCCWSAKGNPCRISTRCLDKSPYPDLQEAAESLDMICYGDVSPYCKTDVFAGDPKLSDYSLFICDTDRVTETVLRYTTITTGSERTRPGRPSSLVPTNTRPASTSQVISPMPPPSSSPPSLSIAGTVLGSIVSGYIESGGRV</sequence>
<reference evidence="2 3" key="1">
    <citation type="submission" date="2018-01" db="EMBL/GenBank/DDBJ databases">
        <title>Harnessing the power of phylogenomics to disentangle the directionality and signatures of interkingdom host jumping in the parasitic fungal genus Tolypocladium.</title>
        <authorList>
            <person name="Quandt C.A."/>
            <person name="Patterson W."/>
            <person name="Spatafora J.W."/>
        </authorList>
    </citation>
    <scope>NUCLEOTIDE SEQUENCE [LARGE SCALE GENOMIC DNA]</scope>
    <source>
        <strain evidence="2 3">NRBC 100945</strain>
    </source>
</reference>
<dbReference type="Proteomes" id="UP000237481">
    <property type="component" value="Unassembled WGS sequence"/>
</dbReference>
<protein>
    <submittedName>
        <fullName evidence="2">Uncharacterized protein</fullName>
    </submittedName>
</protein>
<accession>A0A2S4KUV3</accession>
<feature type="non-terminal residue" evidence="2">
    <location>
        <position position="1"/>
    </location>
</feature>
<evidence type="ECO:0000313" key="2">
    <source>
        <dbReference type="EMBL" id="POR33976.1"/>
    </source>
</evidence>
<proteinExistence type="predicted"/>
<evidence type="ECO:0000313" key="3">
    <source>
        <dbReference type="Proteomes" id="UP000237481"/>
    </source>
</evidence>